<accession>A0A0G0QXP2</accession>
<dbReference type="Proteomes" id="UP000034881">
    <property type="component" value="Unassembled WGS sequence"/>
</dbReference>
<proteinExistence type="predicted"/>
<dbReference type="PATRIC" id="fig|1618431.3.peg.458"/>
<gene>
    <name evidence="1" type="ORF">UT77_C0003G0001</name>
</gene>
<sequence length="232" mass="24693">TCTAQNPGANYVWTHYWQKCEGALNNCSPLCSKAVNFNIIPPQPTTLYNAACPAPGTATTLSWSRSPGADRYILNVQGNSYNLYDSNPSDPAAFTTSFTGNPAFIAPGNTYTWGVQACKGGFTSSTCMPVRMGQAHPKPAATFPVSQVNPVINTALVPAAEIGSVIREIPIATPPAPVYPMTAGVRPMLIPPEPTATAVTHPPASLPGFRFCRVMYIPIPGLMPREGHNFLT</sequence>
<feature type="non-terminal residue" evidence="1">
    <location>
        <position position="1"/>
    </location>
</feature>
<protein>
    <submittedName>
        <fullName evidence="1">Uncharacterized protein</fullName>
    </submittedName>
</protein>
<dbReference type="EMBL" id="LBYB01000003">
    <property type="protein sequence ID" value="KKR42206.1"/>
    <property type="molecule type" value="Genomic_DNA"/>
</dbReference>
<comment type="caution">
    <text evidence="1">The sequence shown here is derived from an EMBL/GenBank/DDBJ whole genome shotgun (WGS) entry which is preliminary data.</text>
</comment>
<name>A0A0G0QXP2_9BACT</name>
<dbReference type="InterPro" id="IPR013783">
    <property type="entry name" value="Ig-like_fold"/>
</dbReference>
<reference evidence="1 2" key="1">
    <citation type="journal article" date="2015" name="Nature">
        <title>rRNA introns, odd ribosomes, and small enigmatic genomes across a large radiation of phyla.</title>
        <authorList>
            <person name="Brown C.T."/>
            <person name="Hug L.A."/>
            <person name="Thomas B.C."/>
            <person name="Sharon I."/>
            <person name="Castelle C.J."/>
            <person name="Singh A."/>
            <person name="Wilkins M.J."/>
            <person name="Williams K.H."/>
            <person name="Banfield J.F."/>
        </authorList>
    </citation>
    <scope>NUCLEOTIDE SEQUENCE [LARGE SCALE GENOMIC DNA]</scope>
</reference>
<dbReference type="Gene3D" id="2.60.40.10">
    <property type="entry name" value="Immunoglobulins"/>
    <property type="match status" value="1"/>
</dbReference>
<organism evidence="1 2">
    <name type="scientific">Candidatus Daviesbacteria bacterium GW2011_GWC2_40_12</name>
    <dbReference type="NCBI Taxonomy" id="1618431"/>
    <lineage>
        <taxon>Bacteria</taxon>
        <taxon>Candidatus Daviesiibacteriota</taxon>
    </lineage>
</organism>
<evidence type="ECO:0000313" key="2">
    <source>
        <dbReference type="Proteomes" id="UP000034881"/>
    </source>
</evidence>
<dbReference type="AlphaFoldDB" id="A0A0G0QXP2"/>
<evidence type="ECO:0000313" key="1">
    <source>
        <dbReference type="EMBL" id="KKR42206.1"/>
    </source>
</evidence>